<dbReference type="Pfam" id="PF01487">
    <property type="entry name" value="DHquinase_I"/>
    <property type="match status" value="1"/>
</dbReference>
<evidence type="ECO:0000313" key="4">
    <source>
        <dbReference type="Proteomes" id="UP001357485"/>
    </source>
</evidence>
<dbReference type="InterPro" id="IPR001381">
    <property type="entry name" value="DHquinase_I"/>
</dbReference>
<dbReference type="CDD" id="cd00502">
    <property type="entry name" value="DHQase_I"/>
    <property type="match status" value="1"/>
</dbReference>
<dbReference type="SUPFAM" id="SSF51569">
    <property type="entry name" value="Aldolase"/>
    <property type="match status" value="1"/>
</dbReference>
<dbReference type="PANTHER" id="PTHR43783">
    <property type="entry name" value="UDP-N-ACETYLGLUCOSAMINE 1-CARBOXYVINYLTRANSFERASE"/>
    <property type="match status" value="1"/>
</dbReference>
<keyword evidence="2" id="KW-0812">Transmembrane</keyword>
<dbReference type="PANTHER" id="PTHR43783:SF1">
    <property type="entry name" value="UDP-N-ACETYLGLUCOSAMINE 1-CARBOXYVINYLTRANSFERASE"/>
    <property type="match status" value="1"/>
</dbReference>
<organism evidence="3 4">
    <name type="scientific">Cryomyces antarcticus</name>
    <dbReference type="NCBI Taxonomy" id="329879"/>
    <lineage>
        <taxon>Eukaryota</taxon>
        <taxon>Fungi</taxon>
        <taxon>Dikarya</taxon>
        <taxon>Ascomycota</taxon>
        <taxon>Pezizomycotina</taxon>
        <taxon>Dothideomycetes</taxon>
        <taxon>Dothideomycetes incertae sedis</taxon>
        <taxon>Cryomyces</taxon>
    </lineage>
</organism>
<keyword evidence="2" id="KW-1133">Transmembrane helix</keyword>
<comment type="caution">
    <text evidence="3">The sequence shown here is derived from an EMBL/GenBank/DDBJ whole genome shotgun (WGS) entry which is preliminary data.</text>
</comment>
<gene>
    <name evidence="3" type="primary">ARO1_1</name>
    <name evidence="3" type="ORF">LTR16_001564</name>
</gene>
<accession>A0ABR0KTU8</accession>
<proteinExistence type="predicted"/>
<keyword evidence="4" id="KW-1185">Reference proteome</keyword>
<protein>
    <submittedName>
        <fullName evidence="3">3-dehydroquinate dehydratase (3-dehydroquinase)</fullName>
    </submittedName>
</protein>
<feature type="compositionally biased region" description="Polar residues" evidence="1">
    <location>
        <begin position="706"/>
        <end position="720"/>
    </location>
</feature>
<dbReference type="Gene3D" id="3.40.50.10860">
    <property type="entry name" value="Leucine Dehydrogenase, chain A, domain 1"/>
    <property type="match status" value="1"/>
</dbReference>
<dbReference type="InterPro" id="IPR013785">
    <property type="entry name" value="Aldolase_TIM"/>
</dbReference>
<evidence type="ECO:0000256" key="1">
    <source>
        <dbReference type="SAM" id="MobiDB-lite"/>
    </source>
</evidence>
<evidence type="ECO:0000256" key="2">
    <source>
        <dbReference type="SAM" id="Phobius"/>
    </source>
</evidence>
<dbReference type="CDD" id="cd12148">
    <property type="entry name" value="fungal_TF_MHR"/>
    <property type="match status" value="1"/>
</dbReference>
<dbReference type="InterPro" id="IPR050068">
    <property type="entry name" value="MurA_subfamily"/>
</dbReference>
<feature type="transmembrane region" description="Helical" evidence="2">
    <location>
        <begin position="794"/>
        <end position="816"/>
    </location>
</feature>
<dbReference type="NCBIfam" id="TIGR01093">
    <property type="entry name" value="aroD"/>
    <property type="match status" value="1"/>
</dbReference>
<dbReference type="Gene3D" id="3.20.20.70">
    <property type="entry name" value="Aldolase class I"/>
    <property type="match status" value="1"/>
</dbReference>
<evidence type="ECO:0000313" key="3">
    <source>
        <dbReference type="EMBL" id="KAK5130364.1"/>
    </source>
</evidence>
<keyword evidence="2" id="KW-0472">Membrane</keyword>
<feature type="region of interest" description="Disordered" evidence="1">
    <location>
        <begin position="692"/>
        <end position="734"/>
    </location>
</feature>
<dbReference type="EMBL" id="JAVRRA010024706">
    <property type="protein sequence ID" value="KAK5130364.1"/>
    <property type="molecule type" value="Genomic_DNA"/>
</dbReference>
<dbReference type="Proteomes" id="UP001357485">
    <property type="component" value="Unassembled WGS sequence"/>
</dbReference>
<sequence length="882" mass="97254">MAGEIQAEGPARVKNDGALKMQAVAKRHQPALLVVFGEGEEDIVQTIADVLGQPLFLATSGWREGDELDGRVVGILNKNFMSDTEGRNYSRTVINTHCVAGGNAPDENLTAKCSYEYLYTRKPFFRRDVARFLSFVLGQIDPHKDLLKKARTTLISTTFPNVHAALPNLDILSVGADAVELRVDLLKEPLPDGSFSSVPSLKYIGEQVMLLRQRTELPIIFTTRCTNENGRFPMDNPEIFYKYLHRAIQWGCEYIDVELWLPEAIRRSLAERKGHSTIISAFHDFSGTFKWTSPEAQDLYRSGAVYGDVVKMIALVTTMQENYELEYFRSTIQANYTHPPLSGLNMGPMGQLSRALNKVFTPITHPLLPMIAAPGQMSAAEINSALHSMGQMPKLDKYVIGKVRSASQVMFYEKCFNELSLPHQLISVERPPRGSIEAFLRMPSFGGAYINPPLAASAAYLLSVSDAAKEIGQVDTVVVRSVGGQPTFVGENATWKGIRATLSRDFVPSAYSGRAALVLASAEADATAAIFALRSLRIGPVYTIGFRAHGPLASGAEPFRDLEDVKRPEQPFVVISALPVEKLQLVGPLLKLYSKKAKGDGNMVGKVFVDLANVPRKGDPLAYATSLGWTAYSIADVSAWTTVETLRLLVGQNVPYDFVRLASGRNAVPKKRGPKTDVLEALLKRVDGLEKRLKSENKASPPGTGASLQTVENVNDTTGQGVVPKWKPDTEKQPSGTSAIALLTEPVFNEHLPNTLSNVLLETYFIRVHGVPYHILDEAATRQRLEHKQLPIHLLYAIYAVSVWYAAHLVGGYRAAGRMSQNYLLQARKTMDTDEPTIETLQTLLLLAQASYAAGRGKKSYMLLSPFNDMLIHERDESLRTH</sequence>
<name>A0ABR0KTU8_9PEZI</name>
<reference evidence="3 4" key="1">
    <citation type="submission" date="2023-08" db="EMBL/GenBank/DDBJ databases">
        <title>Black Yeasts Isolated from many extreme environments.</title>
        <authorList>
            <person name="Coleine C."/>
            <person name="Stajich J.E."/>
            <person name="Selbmann L."/>
        </authorList>
    </citation>
    <scope>NUCLEOTIDE SEQUENCE [LARGE SCALE GENOMIC DNA]</scope>
    <source>
        <strain evidence="3 4">CCFEE 536</strain>
    </source>
</reference>